<accession>A0ABW1NSF5</accession>
<comment type="caution">
    <text evidence="2">The sequence shown here is derived from an EMBL/GenBank/DDBJ whole genome shotgun (WGS) entry which is preliminary data.</text>
</comment>
<dbReference type="RefSeq" id="WP_380761089.1">
    <property type="nucleotide sequence ID" value="NZ_JBHSRF010000079.1"/>
</dbReference>
<evidence type="ECO:0000259" key="1">
    <source>
        <dbReference type="PROSITE" id="PS50801"/>
    </source>
</evidence>
<protein>
    <submittedName>
        <fullName evidence="2">STAS domain-containing protein</fullName>
    </submittedName>
</protein>
<dbReference type="InterPro" id="IPR036513">
    <property type="entry name" value="STAS_dom_sf"/>
</dbReference>
<dbReference type="Gene3D" id="3.30.750.24">
    <property type="entry name" value="STAS domain"/>
    <property type="match status" value="1"/>
</dbReference>
<proteinExistence type="predicted"/>
<dbReference type="Pfam" id="PF13466">
    <property type="entry name" value="STAS_2"/>
    <property type="match status" value="1"/>
</dbReference>
<dbReference type="InterPro" id="IPR058548">
    <property type="entry name" value="MlaB-like_STAS"/>
</dbReference>
<dbReference type="Proteomes" id="UP001596137">
    <property type="component" value="Unassembled WGS sequence"/>
</dbReference>
<evidence type="ECO:0000313" key="3">
    <source>
        <dbReference type="Proteomes" id="UP001596137"/>
    </source>
</evidence>
<sequence>MNVLYEDGHLRIAWAGGGWVRVSGEVDLSNSAMLAGMLARLTAEHGSLDVDVAELEFVDLSGFRCLVQPSDAQETRPPRLHNVPPHLRRLMALLGWQQAHTTTGSGCSTVP</sequence>
<name>A0ABW1NSF5_9ACTN</name>
<dbReference type="EMBL" id="JBHSRF010000079">
    <property type="protein sequence ID" value="MFC6086171.1"/>
    <property type="molecule type" value="Genomic_DNA"/>
</dbReference>
<dbReference type="CDD" id="cd07043">
    <property type="entry name" value="STAS_anti-anti-sigma_factors"/>
    <property type="match status" value="1"/>
</dbReference>
<organism evidence="2 3">
    <name type="scientific">Sphaerisporangium aureirubrum</name>
    <dbReference type="NCBI Taxonomy" id="1544736"/>
    <lineage>
        <taxon>Bacteria</taxon>
        <taxon>Bacillati</taxon>
        <taxon>Actinomycetota</taxon>
        <taxon>Actinomycetes</taxon>
        <taxon>Streptosporangiales</taxon>
        <taxon>Streptosporangiaceae</taxon>
        <taxon>Sphaerisporangium</taxon>
    </lineage>
</organism>
<dbReference type="InterPro" id="IPR002645">
    <property type="entry name" value="STAS_dom"/>
</dbReference>
<gene>
    <name evidence="2" type="ORF">ACFP1K_33735</name>
</gene>
<dbReference type="PROSITE" id="PS50801">
    <property type="entry name" value="STAS"/>
    <property type="match status" value="1"/>
</dbReference>
<keyword evidence="3" id="KW-1185">Reference proteome</keyword>
<dbReference type="SUPFAM" id="SSF52091">
    <property type="entry name" value="SpoIIaa-like"/>
    <property type="match status" value="1"/>
</dbReference>
<reference evidence="3" key="1">
    <citation type="journal article" date="2019" name="Int. J. Syst. Evol. Microbiol.">
        <title>The Global Catalogue of Microorganisms (GCM) 10K type strain sequencing project: providing services to taxonomists for standard genome sequencing and annotation.</title>
        <authorList>
            <consortium name="The Broad Institute Genomics Platform"/>
            <consortium name="The Broad Institute Genome Sequencing Center for Infectious Disease"/>
            <person name="Wu L."/>
            <person name="Ma J."/>
        </authorList>
    </citation>
    <scope>NUCLEOTIDE SEQUENCE [LARGE SCALE GENOMIC DNA]</scope>
    <source>
        <strain evidence="3">JCM 30346</strain>
    </source>
</reference>
<feature type="domain" description="STAS" evidence="1">
    <location>
        <begin position="20"/>
        <end position="111"/>
    </location>
</feature>
<evidence type="ECO:0000313" key="2">
    <source>
        <dbReference type="EMBL" id="MFC6086171.1"/>
    </source>
</evidence>